<feature type="region of interest" description="Disordered" evidence="1">
    <location>
        <begin position="234"/>
        <end position="256"/>
    </location>
</feature>
<dbReference type="HOGENOM" id="CLU_053715_0_0_1"/>
<dbReference type="Proteomes" id="UP000006352">
    <property type="component" value="Unassembled WGS sequence"/>
</dbReference>
<organism evidence="2 3">
    <name type="scientific">Fibroporia radiculosa</name>
    <dbReference type="NCBI Taxonomy" id="599839"/>
    <lineage>
        <taxon>Eukaryota</taxon>
        <taxon>Fungi</taxon>
        <taxon>Dikarya</taxon>
        <taxon>Basidiomycota</taxon>
        <taxon>Agaricomycotina</taxon>
        <taxon>Agaricomycetes</taxon>
        <taxon>Polyporales</taxon>
        <taxon>Fibroporiaceae</taxon>
        <taxon>Fibroporia</taxon>
    </lineage>
</organism>
<sequence length="387" mass="42930">MPPKGNATPSNSRQVNNLLHTLRGEDFRHAQNLLQSNKRTTAYTSHTSPTLPFDQIYLDEVIQPRPTQPRGTTRPVLLGPQGFLEYAYPRGLVPGPPPPKSWRDSTGREKDEDIDEPARRAQMFSLIFSYITRRDPQAGIEGRETTFPSLALLCLQVLLSVFPDSDDGGFAEEVAQYLPPHLRRDMLRWSAVHSPLPTSKLYALCEPDGHAEGELIVVGPQASLSRDLLRKNSSATSGSVRHTSAESTREEWDSPVSDAHLPAPLHTIVLLTVPLPLNTLLAFPPTLTHLALLSLPTPAPIHRLPRICPLLEVLDLSYNPWLSMDTGLRGFKMGAEVTLNRVEWDRWSRLKVLGLVGCVVDAELVVQINKGRWEDIAIIGVESINTG</sequence>
<reference evidence="2 3" key="1">
    <citation type="journal article" date="2012" name="Appl. Environ. Microbiol.">
        <title>Short-read sequencing for genomic analysis of the brown rot fungus Fibroporia radiculosa.</title>
        <authorList>
            <person name="Tang J.D."/>
            <person name="Perkins A.D."/>
            <person name="Sonstegard T.S."/>
            <person name="Schroeder S.G."/>
            <person name="Burgess S.C."/>
            <person name="Diehl S.V."/>
        </authorList>
    </citation>
    <scope>NUCLEOTIDE SEQUENCE [LARGE SCALE GENOMIC DNA]</scope>
    <source>
        <strain evidence="2 3">TFFH 294</strain>
    </source>
</reference>
<dbReference type="AlphaFoldDB" id="J4GTH5"/>
<dbReference type="OrthoDB" id="3264363at2759"/>
<feature type="compositionally biased region" description="Basic and acidic residues" evidence="1">
    <location>
        <begin position="101"/>
        <end position="115"/>
    </location>
</feature>
<proteinExistence type="predicted"/>
<keyword evidence="3" id="KW-1185">Reference proteome</keyword>
<dbReference type="EMBL" id="HE797160">
    <property type="protein sequence ID" value="CCM04600.1"/>
    <property type="molecule type" value="Genomic_DNA"/>
</dbReference>
<evidence type="ECO:0000313" key="2">
    <source>
        <dbReference type="EMBL" id="CCM04600.1"/>
    </source>
</evidence>
<evidence type="ECO:0000313" key="3">
    <source>
        <dbReference type="Proteomes" id="UP000006352"/>
    </source>
</evidence>
<dbReference type="GeneID" id="24099511"/>
<accession>J4GTH5</accession>
<gene>
    <name evidence="2" type="ORF">FIBRA_06782</name>
</gene>
<dbReference type="STRING" id="599839.J4GTH5"/>
<dbReference type="InParanoid" id="J4GTH5"/>
<protein>
    <submittedName>
        <fullName evidence="2">Uncharacterized protein</fullName>
    </submittedName>
</protein>
<feature type="region of interest" description="Disordered" evidence="1">
    <location>
        <begin position="90"/>
        <end position="115"/>
    </location>
</feature>
<feature type="compositionally biased region" description="Basic and acidic residues" evidence="1">
    <location>
        <begin position="243"/>
        <end position="252"/>
    </location>
</feature>
<dbReference type="RefSeq" id="XP_012183883.1">
    <property type="nucleotide sequence ID" value="XM_012328493.1"/>
</dbReference>
<evidence type="ECO:0000256" key="1">
    <source>
        <dbReference type="SAM" id="MobiDB-lite"/>
    </source>
</evidence>
<name>J4GTH5_9APHY</name>